<protein>
    <submittedName>
        <fullName evidence="7">TetR/AcrR family transcriptional regulator</fullName>
    </submittedName>
</protein>
<keyword evidence="2 4" id="KW-0238">DNA-binding</keyword>
<dbReference type="PANTHER" id="PTHR30055">
    <property type="entry name" value="HTH-TYPE TRANSCRIPTIONAL REGULATOR RUTR"/>
    <property type="match status" value="1"/>
</dbReference>
<keyword evidence="8" id="KW-1185">Reference proteome</keyword>
<evidence type="ECO:0000256" key="5">
    <source>
        <dbReference type="SAM" id="MobiDB-lite"/>
    </source>
</evidence>
<feature type="domain" description="HTH tetR-type" evidence="6">
    <location>
        <begin position="23"/>
        <end position="83"/>
    </location>
</feature>
<name>A0ABX1G6X0_9MICC</name>
<sequence length="255" mass="27112">MPPHDPINVWRRPERSAVGPKPEHSRARIVAAAIGIADQEGMAAVSIRRVAASIGSGAASLYRYVRSHDELVELMIDTVSGEFDLTPSAEPARSQLLDLARQGRIIMHRHPWLAPLLLARPSMGPNSLEYLERALSALETATMSGPSKVQTVAMMTAIASAFVQNELASAAGSGSGGITLDAKDRAQYMSEVVQSTKYPLLAEALSEQHEPAGPDAMFTHVMTTYLVGAGVPAGAGLIQGHNDRRPGPSKTTNSN</sequence>
<evidence type="ECO:0000256" key="1">
    <source>
        <dbReference type="ARBA" id="ARBA00023015"/>
    </source>
</evidence>
<dbReference type="InterPro" id="IPR004111">
    <property type="entry name" value="Repressor_TetR_C"/>
</dbReference>
<gene>
    <name evidence="7" type="ORF">HED64_13835</name>
</gene>
<dbReference type="Pfam" id="PF00440">
    <property type="entry name" value="TetR_N"/>
    <property type="match status" value="1"/>
</dbReference>
<evidence type="ECO:0000313" key="8">
    <source>
        <dbReference type="Proteomes" id="UP000746595"/>
    </source>
</evidence>
<dbReference type="Proteomes" id="UP000746595">
    <property type="component" value="Unassembled WGS sequence"/>
</dbReference>
<dbReference type="Pfam" id="PF02909">
    <property type="entry name" value="TetR_C_1"/>
    <property type="match status" value="1"/>
</dbReference>
<evidence type="ECO:0000256" key="3">
    <source>
        <dbReference type="ARBA" id="ARBA00023163"/>
    </source>
</evidence>
<evidence type="ECO:0000313" key="7">
    <source>
        <dbReference type="EMBL" id="NKG21784.1"/>
    </source>
</evidence>
<dbReference type="Gene3D" id="1.10.10.60">
    <property type="entry name" value="Homeodomain-like"/>
    <property type="match status" value="1"/>
</dbReference>
<feature type="region of interest" description="Disordered" evidence="5">
    <location>
        <begin position="236"/>
        <end position="255"/>
    </location>
</feature>
<evidence type="ECO:0000256" key="4">
    <source>
        <dbReference type="PROSITE-ProRule" id="PRU00335"/>
    </source>
</evidence>
<keyword evidence="1" id="KW-0805">Transcription regulation</keyword>
<dbReference type="PROSITE" id="PS50977">
    <property type="entry name" value="HTH_TETR_2"/>
    <property type="match status" value="1"/>
</dbReference>
<accession>A0ABX1G6X0</accession>
<dbReference type="SUPFAM" id="SSF48498">
    <property type="entry name" value="Tetracyclin repressor-like, C-terminal domain"/>
    <property type="match status" value="1"/>
</dbReference>
<dbReference type="InterPro" id="IPR001647">
    <property type="entry name" value="HTH_TetR"/>
</dbReference>
<dbReference type="PANTHER" id="PTHR30055:SF151">
    <property type="entry name" value="TRANSCRIPTIONAL REGULATORY PROTEIN"/>
    <property type="match status" value="1"/>
</dbReference>
<feature type="DNA-binding region" description="H-T-H motif" evidence="4">
    <location>
        <begin position="46"/>
        <end position="65"/>
    </location>
</feature>
<evidence type="ECO:0000256" key="2">
    <source>
        <dbReference type="ARBA" id="ARBA00023125"/>
    </source>
</evidence>
<proteinExistence type="predicted"/>
<dbReference type="InterPro" id="IPR036271">
    <property type="entry name" value="Tet_transcr_reg_TetR-rel_C_sf"/>
</dbReference>
<dbReference type="EMBL" id="JAAWVT010000007">
    <property type="protein sequence ID" value="NKG21784.1"/>
    <property type="molecule type" value="Genomic_DNA"/>
</dbReference>
<comment type="caution">
    <text evidence="7">The sequence shown here is derived from an EMBL/GenBank/DDBJ whole genome shotgun (WGS) entry which is preliminary data.</text>
</comment>
<organism evidence="7 8">
    <name type="scientific">Paeniglutamicibacter terrestris</name>
    <dbReference type="NCBI Taxonomy" id="2723403"/>
    <lineage>
        <taxon>Bacteria</taxon>
        <taxon>Bacillati</taxon>
        <taxon>Actinomycetota</taxon>
        <taxon>Actinomycetes</taxon>
        <taxon>Micrococcales</taxon>
        <taxon>Micrococcaceae</taxon>
        <taxon>Paeniglutamicibacter</taxon>
    </lineage>
</organism>
<reference evidence="7 8" key="1">
    <citation type="submission" date="2020-04" db="EMBL/GenBank/DDBJ databases">
        <title>Paeniglutamicibacter sp. ANT13_2, a novel actinomycete isolated from sediment in Antarctica.</title>
        <authorList>
            <person name="Sakdapetsiri C."/>
            <person name="Pinyakong O."/>
        </authorList>
    </citation>
    <scope>NUCLEOTIDE SEQUENCE [LARGE SCALE GENOMIC DNA]</scope>
    <source>
        <strain evidence="7 8">ANT13_2</strain>
    </source>
</reference>
<evidence type="ECO:0000259" key="6">
    <source>
        <dbReference type="PROSITE" id="PS50977"/>
    </source>
</evidence>
<dbReference type="InterPro" id="IPR009057">
    <property type="entry name" value="Homeodomain-like_sf"/>
</dbReference>
<keyword evidence="3" id="KW-0804">Transcription</keyword>
<dbReference type="RefSeq" id="WP_168152632.1">
    <property type="nucleotide sequence ID" value="NZ_JAAWVT010000007.1"/>
</dbReference>
<dbReference type="InterPro" id="IPR050109">
    <property type="entry name" value="HTH-type_TetR-like_transc_reg"/>
</dbReference>
<dbReference type="SUPFAM" id="SSF46689">
    <property type="entry name" value="Homeodomain-like"/>
    <property type="match status" value="1"/>
</dbReference>
<dbReference type="Gene3D" id="1.10.357.10">
    <property type="entry name" value="Tetracycline Repressor, domain 2"/>
    <property type="match status" value="1"/>
</dbReference>